<protein>
    <submittedName>
        <fullName evidence="1">Uncharacterized protein</fullName>
    </submittedName>
</protein>
<dbReference type="EMBL" id="CP003154">
    <property type="protein sequence ID" value="AFL73183.1"/>
    <property type="molecule type" value="Genomic_DNA"/>
</dbReference>
<dbReference type="STRING" id="765911.Thivi_1153"/>
<evidence type="ECO:0000313" key="1">
    <source>
        <dbReference type="EMBL" id="AFL73183.1"/>
    </source>
</evidence>
<reference evidence="1 2" key="1">
    <citation type="submission" date="2012-06" db="EMBL/GenBank/DDBJ databases">
        <title>Complete sequence of Thiocystis violascens DSM 198.</title>
        <authorList>
            <consortium name="US DOE Joint Genome Institute"/>
            <person name="Lucas S."/>
            <person name="Han J."/>
            <person name="Lapidus A."/>
            <person name="Cheng J.-F."/>
            <person name="Goodwin L."/>
            <person name="Pitluck S."/>
            <person name="Peters L."/>
            <person name="Ovchinnikova G."/>
            <person name="Teshima H."/>
            <person name="Detter J.C."/>
            <person name="Han C."/>
            <person name="Tapia R."/>
            <person name="Land M."/>
            <person name="Hauser L."/>
            <person name="Kyrpides N."/>
            <person name="Ivanova N."/>
            <person name="Pagani I."/>
            <person name="Vogl K."/>
            <person name="Liu Z."/>
            <person name="Frigaard N.-U."/>
            <person name="Bryant D."/>
            <person name="Woyke T."/>
        </authorList>
    </citation>
    <scope>NUCLEOTIDE SEQUENCE [LARGE SCALE GENOMIC DNA]</scope>
    <source>
        <strain evidence="2">ATCC 17096 / DSM 198 / 6111</strain>
    </source>
</reference>
<dbReference type="Proteomes" id="UP000006062">
    <property type="component" value="Chromosome"/>
</dbReference>
<sequence length="295" mass="33183">MLSVRVPPIVESQRKAKAAYKDALHAGRGLSSFAITPLFCIKRCLLAMLPPIDMSYIADQLVESGDEILRAFDESETPIEPNPRVILIGLERLFDLIRAAEQDTLEESARALRDATGSEPAVLLDHGIALLIQLAELARRLNLPPQARALERLTLPFCCWLLRRGGELSHPEPVINATAELANSLREPDQLVELFGLMREIIDGIGLERALESETTNPARPWRVLLLNRAIVATRSHQPALMEEAFADVVEHLPEDAPDFFREGIGQMEARNYPAQVREVMQRYFDRWCTGQRLH</sequence>
<dbReference type="KEGG" id="tvi:Thivi_1153"/>
<gene>
    <name evidence="1" type="ordered locus">Thivi_1153</name>
</gene>
<keyword evidence="2" id="KW-1185">Reference proteome</keyword>
<name>I3Y865_THIV6</name>
<accession>I3Y865</accession>
<proteinExistence type="predicted"/>
<organism evidence="1 2">
    <name type="scientific">Thiocystis violascens (strain ATCC 17096 / DSM 198 / 6111)</name>
    <name type="common">Chromatium violascens</name>
    <dbReference type="NCBI Taxonomy" id="765911"/>
    <lineage>
        <taxon>Bacteria</taxon>
        <taxon>Pseudomonadati</taxon>
        <taxon>Pseudomonadota</taxon>
        <taxon>Gammaproteobacteria</taxon>
        <taxon>Chromatiales</taxon>
        <taxon>Chromatiaceae</taxon>
        <taxon>Thiocystis</taxon>
    </lineage>
</organism>
<evidence type="ECO:0000313" key="2">
    <source>
        <dbReference type="Proteomes" id="UP000006062"/>
    </source>
</evidence>
<dbReference type="AlphaFoldDB" id="I3Y865"/>
<dbReference type="HOGENOM" id="CLU_098253_0_0_6"/>
<dbReference type="eggNOG" id="ENOG502Z9EG">
    <property type="taxonomic scope" value="Bacteria"/>
</dbReference>